<evidence type="ECO:0000313" key="3">
    <source>
        <dbReference type="Proteomes" id="UP000478052"/>
    </source>
</evidence>
<feature type="transmembrane region" description="Helical" evidence="1">
    <location>
        <begin position="72"/>
        <end position="90"/>
    </location>
</feature>
<evidence type="ECO:0000313" key="2">
    <source>
        <dbReference type="EMBL" id="KAF0749706.1"/>
    </source>
</evidence>
<keyword evidence="1" id="KW-0472">Membrane</keyword>
<keyword evidence="1" id="KW-1133">Transmembrane helix</keyword>
<comment type="caution">
    <text evidence="2">The sequence shown here is derived from an EMBL/GenBank/DDBJ whole genome shotgun (WGS) entry which is preliminary data.</text>
</comment>
<dbReference type="Proteomes" id="UP000478052">
    <property type="component" value="Unassembled WGS sequence"/>
</dbReference>
<protein>
    <submittedName>
        <fullName evidence="2">Uncharacterized protein</fullName>
    </submittedName>
</protein>
<dbReference type="AlphaFoldDB" id="A0A6G0Y613"/>
<sequence length="100" mass="12246">MCVRVSVYTRTYRNNASIFHYSSFSGSKVNLVGALRSFFEFPNNFQKHRKKQNKLRNKGNFYAKSVFDQINFLYYLLFYRYYYIIFFYNSKFLISYSYSD</sequence>
<name>A0A6G0Y613_APHCR</name>
<proteinExistence type="predicted"/>
<accession>A0A6G0Y613</accession>
<evidence type="ECO:0000256" key="1">
    <source>
        <dbReference type="SAM" id="Phobius"/>
    </source>
</evidence>
<keyword evidence="3" id="KW-1185">Reference proteome</keyword>
<reference evidence="2 3" key="1">
    <citation type="submission" date="2019-08" db="EMBL/GenBank/DDBJ databases">
        <title>Whole genome of Aphis craccivora.</title>
        <authorList>
            <person name="Voronova N.V."/>
            <person name="Shulinski R.S."/>
            <person name="Bandarenka Y.V."/>
            <person name="Zhorov D.G."/>
            <person name="Warner D."/>
        </authorList>
    </citation>
    <scope>NUCLEOTIDE SEQUENCE [LARGE SCALE GENOMIC DNA]</scope>
    <source>
        <strain evidence="2">180601</strain>
        <tissue evidence="2">Whole Body</tissue>
    </source>
</reference>
<keyword evidence="1" id="KW-0812">Transmembrane</keyword>
<organism evidence="2 3">
    <name type="scientific">Aphis craccivora</name>
    <name type="common">Cowpea aphid</name>
    <dbReference type="NCBI Taxonomy" id="307492"/>
    <lineage>
        <taxon>Eukaryota</taxon>
        <taxon>Metazoa</taxon>
        <taxon>Ecdysozoa</taxon>
        <taxon>Arthropoda</taxon>
        <taxon>Hexapoda</taxon>
        <taxon>Insecta</taxon>
        <taxon>Pterygota</taxon>
        <taxon>Neoptera</taxon>
        <taxon>Paraneoptera</taxon>
        <taxon>Hemiptera</taxon>
        <taxon>Sternorrhyncha</taxon>
        <taxon>Aphidomorpha</taxon>
        <taxon>Aphidoidea</taxon>
        <taxon>Aphididae</taxon>
        <taxon>Aphidini</taxon>
        <taxon>Aphis</taxon>
        <taxon>Aphis</taxon>
    </lineage>
</organism>
<dbReference type="EMBL" id="VUJU01006000">
    <property type="protein sequence ID" value="KAF0749706.1"/>
    <property type="molecule type" value="Genomic_DNA"/>
</dbReference>
<gene>
    <name evidence="2" type="ORF">FWK35_00023694</name>
</gene>